<dbReference type="GO" id="GO:0006511">
    <property type="term" value="P:ubiquitin-dependent protein catabolic process"/>
    <property type="evidence" value="ECO:0000318"/>
    <property type="project" value="GO_Central"/>
</dbReference>
<dbReference type="Gene3D" id="1.20.120.1750">
    <property type="match status" value="1"/>
</dbReference>
<accession>G7ZYI9</accession>
<dbReference type="Gene3D" id="3.30.40.10">
    <property type="entry name" value="Zinc/RING finger domain, C3HC4 (zinc finger)"/>
    <property type="match status" value="1"/>
</dbReference>
<dbReference type="InterPro" id="IPR044066">
    <property type="entry name" value="TRIAD_supradom"/>
</dbReference>
<keyword evidence="19" id="KW-1185">Reference proteome</keyword>
<dbReference type="AlphaFoldDB" id="G7ZYI9"/>
<evidence type="ECO:0000256" key="1">
    <source>
        <dbReference type="ARBA" id="ARBA00001798"/>
    </source>
</evidence>
<dbReference type="PROSITE" id="PS50089">
    <property type="entry name" value="ZF_RING_2"/>
    <property type="match status" value="1"/>
</dbReference>
<evidence type="ECO:0000256" key="11">
    <source>
        <dbReference type="ARBA" id="ARBA00022786"/>
    </source>
</evidence>
<reference evidence="16 19" key="1">
    <citation type="journal article" date="2011" name="Nature">
        <title>The Medicago genome provides insight into the evolution of rhizobial symbioses.</title>
        <authorList>
            <person name="Young N.D."/>
            <person name="Debelle F."/>
            <person name="Oldroyd G.E."/>
            <person name="Geurts R."/>
            <person name="Cannon S.B."/>
            <person name="Udvardi M.K."/>
            <person name="Benedito V.A."/>
            <person name="Mayer K.F."/>
            <person name="Gouzy J."/>
            <person name="Schoof H."/>
            <person name="Van de Peer Y."/>
            <person name="Proost S."/>
            <person name="Cook D.R."/>
            <person name="Meyers B.C."/>
            <person name="Spannagl M."/>
            <person name="Cheung F."/>
            <person name="De Mita S."/>
            <person name="Krishnakumar V."/>
            <person name="Gundlach H."/>
            <person name="Zhou S."/>
            <person name="Mudge J."/>
            <person name="Bharti A.K."/>
            <person name="Murray J.D."/>
            <person name="Naoumkina M.A."/>
            <person name="Rosen B."/>
            <person name="Silverstein K.A."/>
            <person name="Tang H."/>
            <person name="Rombauts S."/>
            <person name="Zhao P.X."/>
            <person name="Zhou P."/>
            <person name="Barbe V."/>
            <person name="Bardou P."/>
            <person name="Bechner M."/>
            <person name="Bellec A."/>
            <person name="Berger A."/>
            <person name="Berges H."/>
            <person name="Bidwell S."/>
            <person name="Bisseling T."/>
            <person name="Choisne N."/>
            <person name="Couloux A."/>
            <person name="Denny R."/>
            <person name="Deshpande S."/>
            <person name="Dai X."/>
            <person name="Doyle J.J."/>
            <person name="Dudez A.M."/>
            <person name="Farmer A.D."/>
            <person name="Fouteau S."/>
            <person name="Franken C."/>
            <person name="Gibelin C."/>
            <person name="Gish J."/>
            <person name="Goldstein S."/>
            <person name="Gonzalez A.J."/>
            <person name="Green P.J."/>
            <person name="Hallab A."/>
            <person name="Hartog M."/>
            <person name="Hua A."/>
            <person name="Humphray S.J."/>
            <person name="Jeong D.H."/>
            <person name="Jing Y."/>
            <person name="Jocker A."/>
            <person name="Kenton S.M."/>
            <person name="Kim D.J."/>
            <person name="Klee K."/>
            <person name="Lai H."/>
            <person name="Lang C."/>
            <person name="Lin S."/>
            <person name="Macmil S.L."/>
            <person name="Magdelenat G."/>
            <person name="Matthews L."/>
            <person name="McCorrison J."/>
            <person name="Monaghan E.L."/>
            <person name="Mun J.H."/>
            <person name="Najar F.Z."/>
            <person name="Nicholson C."/>
            <person name="Noirot C."/>
            <person name="O'Bleness M."/>
            <person name="Paule C.R."/>
            <person name="Poulain J."/>
            <person name="Prion F."/>
            <person name="Qin B."/>
            <person name="Qu C."/>
            <person name="Retzel E.F."/>
            <person name="Riddle C."/>
            <person name="Sallet E."/>
            <person name="Samain S."/>
            <person name="Samson N."/>
            <person name="Sanders I."/>
            <person name="Saurat O."/>
            <person name="Scarpelli C."/>
            <person name="Schiex T."/>
            <person name="Segurens B."/>
            <person name="Severin A.J."/>
            <person name="Sherrier D.J."/>
            <person name="Shi R."/>
            <person name="Sims S."/>
            <person name="Singer S.R."/>
            <person name="Sinharoy S."/>
            <person name="Sterck L."/>
            <person name="Viollet A."/>
            <person name="Wang B.B."/>
            <person name="Wang K."/>
            <person name="Wang M."/>
            <person name="Wang X."/>
            <person name="Warfsmann J."/>
            <person name="Weissenbach J."/>
            <person name="White D.D."/>
            <person name="White J.D."/>
            <person name="Wiley G.B."/>
            <person name="Wincker P."/>
            <person name="Xing Y."/>
            <person name="Yang L."/>
            <person name="Yao Z."/>
            <person name="Ying F."/>
            <person name="Zhai J."/>
            <person name="Zhou L."/>
            <person name="Zuber A."/>
            <person name="Denarie J."/>
            <person name="Dixon R.A."/>
            <person name="May G.D."/>
            <person name="Schwartz D.C."/>
            <person name="Rogers J."/>
            <person name="Quetier F."/>
            <person name="Town C.D."/>
            <person name="Roe B.A."/>
        </authorList>
    </citation>
    <scope>NUCLEOTIDE SEQUENCE [LARGE SCALE GENOMIC DNA]</scope>
    <source>
        <strain evidence="16">A17</strain>
        <strain evidence="18 19">cv. Jemalong A17</strain>
    </source>
</reference>
<dbReference type="EMBL" id="PSQE01000003">
    <property type="protein sequence ID" value="RHN67601.1"/>
    <property type="molecule type" value="Genomic_DNA"/>
</dbReference>
<protein>
    <recommendedName>
        <fullName evidence="6">RBR-type E3 ubiquitin transferase</fullName>
        <ecNumber evidence="6">2.3.2.31</ecNumber>
    </recommendedName>
</protein>
<dbReference type="SMART" id="SM00647">
    <property type="entry name" value="IBR"/>
    <property type="match status" value="2"/>
</dbReference>
<dbReference type="Proteomes" id="UP000002051">
    <property type="component" value="Chromosome 3"/>
</dbReference>
<dbReference type="Proteomes" id="UP000265566">
    <property type="component" value="Chromosome 3"/>
</dbReference>
<dbReference type="GO" id="GO:0008270">
    <property type="term" value="F:zinc ion binding"/>
    <property type="evidence" value="ECO:0007669"/>
    <property type="project" value="UniProtKB-KW"/>
</dbReference>
<evidence type="ECO:0000259" key="15">
    <source>
        <dbReference type="PROSITE" id="PS51873"/>
    </source>
</evidence>
<dbReference type="eggNOG" id="KOG1812">
    <property type="taxonomic scope" value="Eukaryota"/>
</dbReference>
<dbReference type="OMA" id="KCSHFYC"/>
<evidence type="ECO:0000256" key="9">
    <source>
        <dbReference type="ARBA" id="ARBA00022737"/>
    </source>
</evidence>
<dbReference type="CDD" id="cd22582">
    <property type="entry name" value="BRcat_RBR_unk"/>
    <property type="match status" value="1"/>
</dbReference>
<comment type="catalytic activity">
    <reaction evidence="1">
        <text>[E2 ubiquitin-conjugating enzyme]-S-ubiquitinyl-L-cysteine + [acceptor protein]-L-lysine = [E2 ubiquitin-conjugating enzyme]-L-cysteine + [acceptor protein]-N(6)-ubiquitinyl-L-lysine.</text>
        <dbReference type="EC" id="2.3.2.31"/>
    </reaction>
</comment>
<proteinExistence type="inferred from homology"/>
<dbReference type="InterPro" id="IPR013083">
    <property type="entry name" value="Znf_RING/FYVE/PHD"/>
</dbReference>
<dbReference type="UniPathway" id="UPA00143"/>
<keyword evidence="12" id="KW-0862">Zinc</keyword>
<dbReference type="GO" id="GO:0005737">
    <property type="term" value="C:cytoplasm"/>
    <property type="evidence" value="ECO:0000318"/>
    <property type="project" value="GO_Central"/>
</dbReference>
<keyword evidence="7" id="KW-0808">Transferase</keyword>
<keyword evidence="9" id="KW-0677">Repeat</keyword>
<dbReference type="EMBL" id="CM001219">
    <property type="protein sequence ID" value="KEH34226.1"/>
    <property type="molecule type" value="Genomic_DNA"/>
</dbReference>
<evidence type="ECO:0000256" key="10">
    <source>
        <dbReference type="ARBA" id="ARBA00022771"/>
    </source>
</evidence>
<evidence type="ECO:0000256" key="6">
    <source>
        <dbReference type="ARBA" id="ARBA00012251"/>
    </source>
</evidence>
<evidence type="ECO:0000256" key="13">
    <source>
        <dbReference type="PROSITE-ProRule" id="PRU00175"/>
    </source>
</evidence>
<keyword evidence="11" id="KW-0833">Ubl conjugation pathway</keyword>
<organism evidence="16 19">
    <name type="scientific">Medicago truncatula</name>
    <name type="common">Barrel medic</name>
    <name type="synonym">Medicago tribuloides</name>
    <dbReference type="NCBI Taxonomy" id="3880"/>
    <lineage>
        <taxon>Eukaryota</taxon>
        <taxon>Viridiplantae</taxon>
        <taxon>Streptophyta</taxon>
        <taxon>Embryophyta</taxon>
        <taxon>Tracheophyta</taxon>
        <taxon>Spermatophyta</taxon>
        <taxon>Magnoliopsida</taxon>
        <taxon>eudicotyledons</taxon>
        <taxon>Gunneridae</taxon>
        <taxon>Pentapetalae</taxon>
        <taxon>rosids</taxon>
        <taxon>fabids</taxon>
        <taxon>Fabales</taxon>
        <taxon>Fabaceae</taxon>
        <taxon>Papilionoideae</taxon>
        <taxon>50 kb inversion clade</taxon>
        <taxon>NPAAA clade</taxon>
        <taxon>Hologalegina</taxon>
        <taxon>IRL clade</taxon>
        <taxon>Trifolieae</taxon>
        <taxon>Medicago</taxon>
    </lineage>
</organism>
<comment type="pathway">
    <text evidence="4">Protein modification; protein ubiquitination.</text>
</comment>
<dbReference type="GO" id="GO:0061630">
    <property type="term" value="F:ubiquitin protein ligase activity"/>
    <property type="evidence" value="ECO:0000318"/>
    <property type="project" value="GO_Central"/>
</dbReference>
<sequence length="237" mass="27386">MKLSLFGKKDSSKQISSDAHEAKKTCGICFDTKTDSDIFNIRSTILKRRKCNHLFCVDCICKYVEVQINDNAYKVLCPSPNCFVKYKPKHLKHILPKQLIVKWEFLASELSKPSEPKTYCPYANCSVLLGKENDIGREFNSSSRCPSCHRQFCAKCKVPWHAGMNCQKFQQFKRNDKNDLDKKFLVLAKEQQWKRCPNCFMYVKKSAGCSLMKCRCGCKFCYKCGKKRSFTSAHTCK</sequence>
<evidence type="ECO:0000313" key="17">
    <source>
        <dbReference type="EMBL" id="RHN67601.1"/>
    </source>
</evidence>
<dbReference type="Pfam" id="PF01485">
    <property type="entry name" value="IBR"/>
    <property type="match status" value="2"/>
</dbReference>
<evidence type="ECO:0000256" key="3">
    <source>
        <dbReference type="ARBA" id="ARBA00003976"/>
    </source>
</evidence>
<dbReference type="InterPro" id="IPR002867">
    <property type="entry name" value="IBR_dom"/>
</dbReference>
<reference evidence="16 19" key="2">
    <citation type="journal article" date="2014" name="BMC Genomics">
        <title>An improved genome release (version Mt4.0) for the model legume Medicago truncatula.</title>
        <authorList>
            <person name="Tang H."/>
            <person name="Krishnakumar V."/>
            <person name="Bidwell S."/>
            <person name="Rosen B."/>
            <person name="Chan A."/>
            <person name="Zhou S."/>
            <person name="Gentzbittel L."/>
            <person name="Childs K.L."/>
            <person name="Yandell M."/>
            <person name="Gundlach H."/>
            <person name="Mayer K.F."/>
            <person name="Schwartz D.C."/>
            <person name="Town C.D."/>
        </authorList>
    </citation>
    <scope>GENOME REANNOTATION</scope>
    <source>
        <strain evidence="16">A17</strain>
        <strain evidence="18 19">cv. Jemalong A17</strain>
    </source>
</reference>
<evidence type="ECO:0000259" key="14">
    <source>
        <dbReference type="PROSITE" id="PS50089"/>
    </source>
</evidence>
<evidence type="ECO:0000313" key="18">
    <source>
        <dbReference type="EnsemblPlants" id="KEH34226"/>
    </source>
</evidence>
<evidence type="ECO:0000256" key="2">
    <source>
        <dbReference type="ARBA" id="ARBA00001947"/>
    </source>
</evidence>
<feature type="domain" description="RING-type" evidence="14">
    <location>
        <begin position="26"/>
        <end position="78"/>
    </location>
</feature>
<evidence type="ECO:0000313" key="16">
    <source>
        <dbReference type="EMBL" id="KEH34226.1"/>
    </source>
</evidence>
<evidence type="ECO:0000256" key="4">
    <source>
        <dbReference type="ARBA" id="ARBA00004906"/>
    </source>
</evidence>
<dbReference type="PROSITE" id="PS51873">
    <property type="entry name" value="TRIAD"/>
    <property type="match status" value="1"/>
</dbReference>
<dbReference type="CDD" id="cd22584">
    <property type="entry name" value="Rcat_RBR_unk"/>
    <property type="match status" value="1"/>
</dbReference>
<reference evidence="17" key="4">
    <citation type="journal article" date="2018" name="Nat. Plants">
        <title>Whole-genome landscape of Medicago truncatula symbiotic genes.</title>
        <authorList>
            <person name="Pecrix Y."/>
            <person name="Gamas P."/>
            <person name="Carrere S."/>
        </authorList>
    </citation>
    <scope>NUCLEOTIDE SEQUENCE</scope>
    <source>
        <tissue evidence="17">Leaves</tissue>
    </source>
</reference>
<comment type="similarity">
    <text evidence="5">Belongs to the RBR family. Ariadne subfamily.</text>
</comment>
<evidence type="ECO:0000256" key="8">
    <source>
        <dbReference type="ARBA" id="ARBA00022723"/>
    </source>
</evidence>
<dbReference type="InterPro" id="IPR031127">
    <property type="entry name" value="E3_UB_ligase_RBR"/>
</dbReference>
<dbReference type="SUPFAM" id="SSF57850">
    <property type="entry name" value="RING/U-box"/>
    <property type="match status" value="3"/>
</dbReference>
<feature type="domain" description="RING-type" evidence="15">
    <location>
        <begin position="22"/>
        <end position="237"/>
    </location>
</feature>
<dbReference type="GO" id="GO:0031624">
    <property type="term" value="F:ubiquitin conjugating enzyme binding"/>
    <property type="evidence" value="ECO:0000318"/>
    <property type="project" value="GO_Central"/>
</dbReference>
<dbReference type="GO" id="GO:0016567">
    <property type="term" value="P:protein ubiquitination"/>
    <property type="evidence" value="ECO:0007669"/>
    <property type="project" value="UniProtKB-UniPathway"/>
</dbReference>
<dbReference type="Gramene" id="rna15806">
    <property type="protein sequence ID" value="RHN67601.1"/>
    <property type="gene ID" value="gene15806"/>
</dbReference>
<dbReference type="EnsemblPlants" id="KEH34226">
    <property type="protein sequence ID" value="KEH34226"/>
    <property type="gene ID" value="MTR_3g463310"/>
</dbReference>
<dbReference type="PROSITE" id="PS00518">
    <property type="entry name" value="ZF_RING_1"/>
    <property type="match status" value="1"/>
</dbReference>
<comment type="function">
    <text evidence="3">Might act as an E3 ubiquitin-protein ligase, or as part of E3 complex, which accepts ubiquitin from specific E2 ubiquitin-conjugating enzymes and then transfers it to substrates.</text>
</comment>
<evidence type="ECO:0000256" key="7">
    <source>
        <dbReference type="ARBA" id="ARBA00022679"/>
    </source>
</evidence>
<dbReference type="HOGENOM" id="CLU_022048_6_1_1"/>
<keyword evidence="10 13" id="KW-0863">Zinc-finger</keyword>
<evidence type="ECO:0000313" key="19">
    <source>
        <dbReference type="Proteomes" id="UP000002051"/>
    </source>
</evidence>
<dbReference type="GO" id="GO:0000151">
    <property type="term" value="C:ubiquitin ligase complex"/>
    <property type="evidence" value="ECO:0000318"/>
    <property type="project" value="GO_Central"/>
</dbReference>
<dbReference type="PANTHER" id="PTHR11685">
    <property type="entry name" value="RBR FAMILY RING FINGER AND IBR DOMAIN-CONTAINING"/>
    <property type="match status" value="1"/>
</dbReference>
<keyword evidence="8" id="KW-0479">Metal-binding</keyword>
<dbReference type="InterPro" id="IPR001841">
    <property type="entry name" value="Znf_RING"/>
</dbReference>
<comment type="cofactor">
    <cofactor evidence="2">
        <name>Zn(2+)</name>
        <dbReference type="ChEBI" id="CHEBI:29105"/>
    </cofactor>
</comment>
<evidence type="ECO:0000256" key="12">
    <source>
        <dbReference type="ARBA" id="ARBA00022833"/>
    </source>
</evidence>
<dbReference type="PaxDb" id="3880-AES84277"/>
<evidence type="ECO:0000256" key="5">
    <source>
        <dbReference type="ARBA" id="ARBA00005884"/>
    </source>
</evidence>
<dbReference type="InterPro" id="IPR017907">
    <property type="entry name" value="Znf_RING_CS"/>
</dbReference>
<gene>
    <name evidence="16" type="ordered locus">MTR_3g463310</name>
    <name evidence="17" type="ORF">MtrunA17_Chr3g0104451</name>
</gene>
<reference evidence="18" key="3">
    <citation type="submission" date="2015-04" db="UniProtKB">
        <authorList>
            <consortium name="EnsemblPlants"/>
        </authorList>
    </citation>
    <scope>IDENTIFICATION</scope>
    <source>
        <strain evidence="18">cv. Jemalong A17</strain>
    </source>
</reference>
<dbReference type="EC" id="2.3.2.31" evidence="6"/>
<dbReference type="STRING" id="3880.G7ZYI9"/>
<name>G7ZYI9_MEDTR</name>